<dbReference type="EMBL" id="NXFY01000002">
    <property type="protein sequence ID" value="PHO19191.1"/>
    <property type="molecule type" value="Genomic_DNA"/>
</dbReference>
<dbReference type="InterPro" id="IPR005636">
    <property type="entry name" value="DTW"/>
</dbReference>
<evidence type="ECO:0000313" key="8">
    <source>
        <dbReference type="Proteomes" id="UP000221222"/>
    </source>
</evidence>
<evidence type="ECO:0000256" key="4">
    <source>
        <dbReference type="ARBA" id="ARBA00022694"/>
    </source>
</evidence>
<keyword evidence="8" id="KW-1185">Reference proteome</keyword>
<accession>A0A2G1DL43</accession>
<evidence type="ECO:0000259" key="6">
    <source>
        <dbReference type="SMART" id="SM01144"/>
    </source>
</evidence>
<keyword evidence="4" id="KW-0819">tRNA processing</keyword>
<dbReference type="EC" id="2.5.1.25" evidence="1"/>
<evidence type="ECO:0000256" key="1">
    <source>
        <dbReference type="ARBA" id="ARBA00012386"/>
    </source>
</evidence>
<dbReference type="PANTHER" id="PTHR21392:SF0">
    <property type="entry name" value="TRNA-URIDINE AMINOCARBOXYPROPYLTRANSFERASE 2"/>
    <property type="match status" value="1"/>
</dbReference>
<gene>
    <name evidence="7" type="ORF">CPU12_02250</name>
</gene>
<dbReference type="PANTHER" id="PTHR21392">
    <property type="entry name" value="TRNA-URIDINE AMINOCARBOXYPROPYLTRANSFERASE 2"/>
    <property type="match status" value="1"/>
</dbReference>
<keyword evidence="3" id="KW-0949">S-adenosyl-L-methionine</keyword>
<dbReference type="SMART" id="SM01144">
    <property type="entry name" value="DTW"/>
    <property type="match status" value="1"/>
</dbReference>
<name>A0A2G1DL43_9BACT</name>
<organism evidence="7 8">
    <name type="scientific">Malaciobacter molluscorum LMG 25693</name>
    <dbReference type="NCBI Taxonomy" id="870501"/>
    <lineage>
        <taxon>Bacteria</taxon>
        <taxon>Pseudomonadati</taxon>
        <taxon>Campylobacterota</taxon>
        <taxon>Epsilonproteobacteria</taxon>
        <taxon>Campylobacterales</taxon>
        <taxon>Arcobacteraceae</taxon>
        <taxon>Malaciobacter</taxon>
    </lineage>
</organism>
<protein>
    <recommendedName>
        <fullName evidence="1">tRNA-uridine aminocarboxypropyltransferase</fullName>
        <ecNumber evidence="1">2.5.1.25</ecNumber>
    </recommendedName>
</protein>
<sequence>MLNQRDFCYKCNRPQSSCMCKYIDSFETNTKFVILMHPKEHRKTKNGTGKITSLQLKNSEIFVGIDFSNNIKINNYIKNYDCFVLYPDKSAIQLNFTSIKKQKSKKKILLFIIDSTWPCSKRMLKLSKNLNNLQKVSFISEQLSNFKFKTQPEHYCLSTIESTKTILELLNNHNIESIEKSKLDNFLLPFEKMVDYQLSCIEKRNIRYKSNSI</sequence>
<reference evidence="7 8" key="1">
    <citation type="submission" date="2017-09" db="EMBL/GenBank/DDBJ databases">
        <title>Arcobacter canalis sp. nov., a new species isolated from a water canal contaminated with urban sewage.</title>
        <authorList>
            <person name="Perez-Cataluna A."/>
            <person name="Salas-Masso N."/>
            <person name="Figueras M.J."/>
        </authorList>
    </citation>
    <scope>NUCLEOTIDE SEQUENCE [LARGE SCALE GENOMIC DNA]</scope>
    <source>
        <strain evidence="7 8">F98-3</strain>
    </source>
</reference>
<feature type="domain" description="DTW" evidence="6">
    <location>
        <begin position="4"/>
        <end position="202"/>
    </location>
</feature>
<dbReference type="AlphaFoldDB" id="A0A2G1DL43"/>
<evidence type="ECO:0000256" key="5">
    <source>
        <dbReference type="ARBA" id="ARBA00034489"/>
    </source>
</evidence>
<keyword evidence="2" id="KW-0808">Transferase</keyword>
<dbReference type="GO" id="GO:0008033">
    <property type="term" value="P:tRNA processing"/>
    <property type="evidence" value="ECO:0007669"/>
    <property type="project" value="UniProtKB-KW"/>
</dbReference>
<proteinExistence type="inferred from homology"/>
<dbReference type="Pfam" id="PF03942">
    <property type="entry name" value="DTW"/>
    <property type="match status" value="1"/>
</dbReference>
<evidence type="ECO:0000313" key="7">
    <source>
        <dbReference type="EMBL" id="PHO19191.1"/>
    </source>
</evidence>
<evidence type="ECO:0000256" key="3">
    <source>
        <dbReference type="ARBA" id="ARBA00022691"/>
    </source>
</evidence>
<evidence type="ECO:0000256" key="2">
    <source>
        <dbReference type="ARBA" id="ARBA00022679"/>
    </source>
</evidence>
<dbReference type="Proteomes" id="UP000221222">
    <property type="component" value="Unassembled WGS sequence"/>
</dbReference>
<comment type="caution">
    <text evidence="7">The sequence shown here is derived from an EMBL/GenBank/DDBJ whole genome shotgun (WGS) entry which is preliminary data.</text>
</comment>
<dbReference type="InterPro" id="IPR039262">
    <property type="entry name" value="DTWD2/TAPT"/>
</dbReference>
<comment type="similarity">
    <text evidence="5">Belongs to the TDD superfamily. DTWD2 family.</text>
</comment>
<dbReference type="GO" id="GO:0016432">
    <property type="term" value="F:tRNA-uridine aminocarboxypropyltransferase activity"/>
    <property type="evidence" value="ECO:0007669"/>
    <property type="project" value="UniProtKB-EC"/>
</dbReference>